<dbReference type="InterPro" id="IPR036390">
    <property type="entry name" value="WH_DNA-bd_sf"/>
</dbReference>
<dbReference type="SUPFAM" id="SSF51206">
    <property type="entry name" value="cAMP-binding domain-like"/>
    <property type="match status" value="1"/>
</dbReference>
<sequence>MAASRIAPAMNAVAHPSVCPRQCEDCGLRRSPAFTPASAAELETIESLRSGSLSVPAGGTLIRERQLNARLYTLYSGWAMRYKTLSDGRRQILNFLLPGDLAGLQQQFGEVSSHGVEAITDCHFCLFEDDALWSLYREHARMGYDVTWLAAREESLVDENLLTTGRRSAPERVAMLLMQLHRRLERLGLTAADGSAPFPINQQHIADALGLSLVHTNKTLRRLAQMGLHELSGGRLRILNARVLARIAEFYDSIPRLAPLL</sequence>
<keyword evidence="2" id="KW-0238">DNA-binding</keyword>
<keyword evidence="5" id="KW-0418">Kinase</keyword>
<dbReference type="InterPro" id="IPR012318">
    <property type="entry name" value="HTH_CRP"/>
</dbReference>
<name>A0A1I2C3A6_9BURK</name>
<gene>
    <name evidence="5" type="ORF">SAMN04489711_103320</name>
</gene>
<dbReference type="CDD" id="cd00038">
    <property type="entry name" value="CAP_ED"/>
    <property type="match status" value="1"/>
</dbReference>
<reference evidence="6" key="1">
    <citation type="submission" date="2016-10" db="EMBL/GenBank/DDBJ databases">
        <authorList>
            <person name="Varghese N."/>
            <person name="Submissions S."/>
        </authorList>
    </citation>
    <scope>NUCLEOTIDE SEQUENCE [LARGE SCALE GENOMIC DNA]</scope>
    <source>
        <strain evidence="6">DSM 27981</strain>
    </source>
</reference>
<keyword evidence="5" id="KW-0808">Transferase</keyword>
<dbReference type="InterPro" id="IPR014710">
    <property type="entry name" value="RmlC-like_jellyroll"/>
</dbReference>
<keyword evidence="6" id="KW-1185">Reference proteome</keyword>
<evidence type="ECO:0000256" key="2">
    <source>
        <dbReference type="ARBA" id="ARBA00023125"/>
    </source>
</evidence>
<evidence type="ECO:0000313" key="6">
    <source>
        <dbReference type="Proteomes" id="UP000199119"/>
    </source>
</evidence>
<accession>A0A1I2C3A6</accession>
<evidence type="ECO:0000256" key="1">
    <source>
        <dbReference type="ARBA" id="ARBA00023015"/>
    </source>
</evidence>
<dbReference type="PROSITE" id="PS51063">
    <property type="entry name" value="HTH_CRP_2"/>
    <property type="match status" value="1"/>
</dbReference>
<dbReference type="Proteomes" id="UP000199119">
    <property type="component" value="Unassembled WGS sequence"/>
</dbReference>
<dbReference type="GO" id="GO:0003677">
    <property type="term" value="F:DNA binding"/>
    <property type="evidence" value="ECO:0007669"/>
    <property type="project" value="UniProtKB-KW"/>
</dbReference>
<dbReference type="Gene3D" id="2.60.120.10">
    <property type="entry name" value="Jelly Rolls"/>
    <property type="match status" value="1"/>
</dbReference>
<dbReference type="GO" id="GO:0016301">
    <property type="term" value="F:kinase activity"/>
    <property type="evidence" value="ECO:0007669"/>
    <property type="project" value="UniProtKB-KW"/>
</dbReference>
<dbReference type="SMART" id="SM00419">
    <property type="entry name" value="HTH_CRP"/>
    <property type="match status" value="1"/>
</dbReference>
<dbReference type="GO" id="GO:0006355">
    <property type="term" value="P:regulation of DNA-templated transcription"/>
    <property type="evidence" value="ECO:0007669"/>
    <property type="project" value="InterPro"/>
</dbReference>
<dbReference type="SUPFAM" id="SSF46785">
    <property type="entry name" value="Winged helix' DNA-binding domain"/>
    <property type="match status" value="1"/>
</dbReference>
<feature type="domain" description="HTH crp-type" evidence="4">
    <location>
        <begin position="167"/>
        <end position="242"/>
    </location>
</feature>
<dbReference type="EMBL" id="FONX01000003">
    <property type="protein sequence ID" value="SFE62070.1"/>
    <property type="molecule type" value="Genomic_DNA"/>
</dbReference>
<dbReference type="STRING" id="1177982.SAMN04489711_103320"/>
<keyword evidence="3" id="KW-0804">Transcription</keyword>
<dbReference type="InterPro" id="IPR000595">
    <property type="entry name" value="cNMP-bd_dom"/>
</dbReference>
<proteinExistence type="predicted"/>
<evidence type="ECO:0000256" key="3">
    <source>
        <dbReference type="ARBA" id="ARBA00023163"/>
    </source>
</evidence>
<dbReference type="AlphaFoldDB" id="A0A1I2C3A6"/>
<dbReference type="Pfam" id="PF00027">
    <property type="entry name" value="cNMP_binding"/>
    <property type="match status" value="1"/>
</dbReference>
<dbReference type="Gene3D" id="1.10.10.10">
    <property type="entry name" value="Winged helix-like DNA-binding domain superfamily/Winged helix DNA-binding domain"/>
    <property type="match status" value="1"/>
</dbReference>
<evidence type="ECO:0000313" key="5">
    <source>
        <dbReference type="EMBL" id="SFE62070.1"/>
    </source>
</evidence>
<evidence type="ECO:0000259" key="4">
    <source>
        <dbReference type="PROSITE" id="PS51063"/>
    </source>
</evidence>
<keyword evidence="1" id="KW-0805">Transcription regulation</keyword>
<dbReference type="InterPro" id="IPR018490">
    <property type="entry name" value="cNMP-bd_dom_sf"/>
</dbReference>
<protein>
    <submittedName>
        <fullName evidence="5">cAMP-binding domain of CRP or a regulatory subunit of cAMP-dependent protein kinases</fullName>
    </submittedName>
</protein>
<dbReference type="InterPro" id="IPR036388">
    <property type="entry name" value="WH-like_DNA-bd_sf"/>
</dbReference>
<dbReference type="Pfam" id="PF13545">
    <property type="entry name" value="HTH_Crp_2"/>
    <property type="match status" value="1"/>
</dbReference>
<organism evidence="5 6">
    <name type="scientific">Paracidovorax wautersii</name>
    <dbReference type="NCBI Taxonomy" id="1177982"/>
    <lineage>
        <taxon>Bacteria</taxon>
        <taxon>Pseudomonadati</taxon>
        <taxon>Pseudomonadota</taxon>
        <taxon>Betaproteobacteria</taxon>
        <taxon>Burkholderiales</taxon>
        <taxon>Comamonadaceae</taxon>
        <taxon>Paracidovorax</taxon>
    </lineage>
</organism>